<comment type="catalytic activity">
    <reaction evidence="8">
        <text>adenosine + phosphate = alpha-D-ribose 1-phosphate + adenine</text>
        <dbReference type="Rhea" id="RHEA:27642"/>
        <dbReference type="ChEBI" id="CHEBI:16335"/>
        <dbReference type="ChEBI" id="CHEBI:16708"/>
        <dbReference type="ChEBI" id="CHEBI:43474"/>
        <dbReference type="ChEBI" id="CHEBI:57720"/>
        <dbReference type="EC" id="2.4.2.1"/>
    </reaction>
    <physiologicalReaction direction="left-to-right" evidence="8">
        <dbReference type="Rhea" id="RHEA:27643"/>
    </physiologicalReaction>
</comment>
<comment type="caution">
    <text evidence="11">The sequence shown here is derived from an EMBL/GenBank/DDBJ whole genome shotgun (WGS) entry which is preliminary data.</text>
</comment>
<evidence type="ECO:0000256" key="4">
    <source>
        <dbReference type="ARBA" id="ARBA00022723"/>
    </source>
</evidence>
<dbReference type="InterPro" id="IPR003730">
    <property type="entry name" value="Cu_polyphenol_OxRdtase"/>
</dbReference>
<name>A0A916TPH3_9SPHN</name>
<dbReference type="EMBL" id="BMHK01000002">
    <property type="protein sequence ID" value="GGB89787.1"/>
    <property type="molecule type" value="Genomic_DNA"/>
</dbReference>
<keyword evidence="5" id="KW-0378">Hydrolase</keyword>
<dbReference type="Gene3D" id="3.60.140.10">
    <property type="entry name" value="CNF1/YfiH-like putative cysteine hydrolases"/>
    <property type="match status" value="1"/>
</dbReference>
<evidence type="ECO:0000256" key="9">
    <source>
        <dbReference type="ARBA" id="ARBA00049893"/>
    </source>
</evidence>
<keyword evidence="3" id="KW-0808">Transferase</keyword>
<dbReference type="PANTHER" id="PTHR30616:SF2">
    <property type="entry name" value="PURINE NUCLEOSIDE PHOSPHORYLASE LACC1"/>
    <property type="match status" value="1"/>
</dbReference>
<keyword evidence="6" id="KW-0862">Zinc</keyword>
<evidence type="ECO:0000313" key="12">
    <source>
        <dbReference type="Proteomes" id="UP000608154"/>
    </source>
</evidence>
<gene>
    <name evidence="11" type="ORF">GCM10011494_05170</name>
</gene>
<dbReference type="Pfam" id="PF02578">
    <property type="entry name" value="Cu-oxidase_4"/>
    <property type="match status" value="1"/>
</dbReference>
<proteinExistence type="inferred from homology"/>
<evidence type="ECO:0000256" key="1">
    <source>
        <dbReference type="ARBA" id="ARBA00000553"/>
    </source>
</evidence>
<protein>
    <recommendedName>
        <fullName evidence="10">Purine nucleoside phosphorylase</fullName>
    </recommendedName>
</protein>
<comment type="catalytic activity">
    <reaction evidence="1">
        <text>inosine + phosphate = alpha-D-ribose 1-phosphate + hypoxanthine</text>
        <dbReference type="Rhea" id="RHEA:27646"/>
        <dbReference type="ChEBI" id="CHEBI:17368"/>
        <dbReference type="ChEBI" id="CHEBI:17596"/>
        <dbReference type="ChEBI" id="CHEBI:43474"/>
        <dbReference type="ChEBI" id="CHEBI:57720"/>
        <dbReference type="EC" id="2.4.2.1"/>
    </reaction>
    <physiologicalReaction direction="left-to-right" evidence="1">
        <dbReference type="Rhea" id="RHEA:27647"/>
    </physiologicalReaction>
</comment>
<dbReference type="InterPro" id="IPR011324">
    <property type="entry name" value="Cytotoxic_necrot_fac-like_cat"/>
</dbReference>
<comment type="similarity">
    <text evidence="2 10">Belongs to the purine nucleoside phosphorylase YfiH/LACC1 family.</text>
</comment>
<evidence type="ECO:0000256" key="7">
    <source>
        <dbReference type="ARBA" id="ARBA00047989"/>
    </source>
</evidence>
<comment type="catalytic activity">
    <reaction evidence="9">
        <text>S-methyl-5'-thioadenosine + phosphate = 5-(methylsulfanyl)-alpha-D-ribose 1-phosphate + adenine</text>
        <dbReference type="Rhea" id="RHEA:11852"/>
        <dbReference type="ChEBI" id="CHEBI:16708"/>
        <dbReference type="ChEBI" id="CHEBI:17509"/>
        <dbReference type="ChEBI" id="CHEBI:43474"/>
        <dbReference type="ChEBI" id="CHEBI:58533"/>
        <dbReference type="EC" id="2.4.2.28"/>
    </reaction>
    <physiologicalReaction direction="left-to-right" evidence="9">
        <dbReference type="Rhea" id="RHEA:11853"/>
    </physiologicalReaction>
</comment>
<dbReference type="Proteomes" id="UP000608154">
    <property type="component" value="Unassembled WGS sequence"/>
</dbReference>
<evidence type="ECO:0000256" key="8">
    <source>
        <dbReference type="ARBA" id="ARBA00048968"/>
    </source>
</evidence>
<evidence type="ECO:0000256" key="5">
    <source>
        <dbReference type="ARBA" id="ARBA00022801"/>
    </source>
</evidence>
<dbReference type="SUPFAM" id="SSF64438">
    <property type="entry name" value="CNF1/YfiH-like putative cysteine hydrolases"/>
    <property type="match status" value="1"/>
</dbReference>
<dbReference type="AlphaFoldDB" id="A0A916TPH3"/>
<comment type="catalytic activity">
    <reaction evidence="7">
        <text>adenosine + H2O + H(+) = inosine + NH4(+)</text>
        <dbReference type="Rhea" id="RHEA:24408"/>
        <dbReference type="ChEBI" id="CHEBI:15377"/>
        <dbReference type="ChEBI" id="CHEBI:15378"/>
        <dbReference type="ChEBI" id="CHEBI:16335"/>
        <dbReference type="ChEBI" id="CHEBI:17596"/>
        <dbReference type="ChEBI" id="CHEBI:28938"/>
        <dbReference type="EC" id="3.5.4.4"/>
    </reaction>
    <physiologicalReaction direction="left-to-right" evidence="7">
        <dbReference type="Rhea" id="RHEA:24409"/>
    </physiologicalReaction>
</comment>
<sequence length="261" mass="27682">MADMTQTEAVEVNRAAVLEGVPHGFLGRRGGVSRGDVAGLNVGPGSGDDPAAIAENRARAVAAVRPGARLVTVYQVHSPDCVIVADDLWSDRDRPSADALVTTRRDVLLGVLTADCAPVLLADREAGVVGAAHAGWKGAIGGVTDRTIAAMESLGASTARIVAAIGPCIARQSYEVDEAFRDRFREEDSANARFFRTGREGHHQFDLEGYVAARLEAAGIGAVERLGLDTYAVPDRFFSYRRATHRGEPTYGREISLIGLG</sequence>
<evidence type="ECO:0000256" key="10">
    <source>
        <dbReference type="RuleBase" id="RU361274"/>
    </source>
</evidence>
<dbReference type="InterPro" id="IPR038371">
    <property type="entry name" value="Cu_polyphenol_OxRdtase_sf"/>
</dbReference>
<keyword evidence="4" id="KW-0479">Metal-binding</keyword>
<dbReference type="GO" id="GO:0016787">
    <property type="term" value="F:hydrolase activity"/>
    <property type="evidence" value="ECO:0007669"/>
    <property type="project" value="UniProtKB-KW"/>
</dbReference>
<organism evidence="11 12">
    <name type="scientific">Novosphingobium endophyticum</name>
    <dbReference type="NCBI Taxonomy" id="1955250"/>
    <lineage>
        <taxon>Bacteria</taxon>
        <taxon>Pseudomonadati</taxon>
        <taxon>Pseudomonadota</taxon>
        <taxon>Alphaproteobacteria</taxon>
        <taxon>Sphingomonadales</taxon>
        <taxon>Sphingomonadaceae</taxon>
        <taxon>Novosphingobium</taxon>
    </lineage>
</organism>
<reference evidence="11" key="1">
    <citation type="journal article" date="2014" name="Int. J. Syst. Evol. Microbiol.">
        <title>Complete genome sequence of Corynebacterium casei LMG S-19264T (=DSM 44701T), isolated from a smear-ripened cheese.</title>
        <authorList>
            <consortium name="US DOE Joint Genome Institute (JGI-PGF)"/>
            <person name="Walter F."/>
            <person name="Albersmeier A."/>
            <person name="Kalinowski J."/>
            <person name="Ruckert C."/>
        </authorList>
    </citation>
    <scope>NUCLEOTIDE SEQUENCE</scope>
    <source>
        <strain evidence="11">CGMCC 1.15095</strain>
    </source>
</reference>
<evidence type="ECO:0000256" key="3">
    <source>
        <dbReference type="ARBA" id="ARBA00022679"/>
    </source>
</evidence>
<accession>A0A916TPH3</accession>
<reference evidence="11" key="2">
    <citation type="submission" date="2020-09" db="EMBL/GenBank/DDBJ databases">
        <authorList>
            <person name="Sun Q."/>
            <person name="Zhou Y."/>
        </authorList>
    </citation>
    <scope>NUCLEOTIDE SEQUENCE</scope>
    <source>
        <strain evidence="11">CGMCC 1.15095</strain>
    </source>
</reference>
<dbReference type="GO" id="GO:0005507">
    <property type="term" value="F:copper ion binding"/>
    <property type="evidence" value="ECO:0007669"/>
    <property type="project" value="TreeGrafter"/>
</dbReference>
<dbReference type="CDD" id="cd16833">
    <property type="entry name" value="YfiH"/>
    <property type="match status" value="1"/>
</dbReference>
<evidence type="ECO:0000256" key="2">
    <source>
        <dbReference type="ARBA" id="ARBA00007353"/>
    </source>
</evidence>
<evidence type="ECO:0000313" key="11">
    <source>
        <dbReference type="EMBL" id="GGB89787.1"/>
    </source>
</evidence>
<dbReference type="PANTHER" id="PTHR30616">
    <property type="entry name" value="UNCHARACTERIZED PROTEIN YFIH"/>
    <property type="match status" value="1"/>
</dbReference>
<dbReference type="NCBIfam" id="TIGR00726">
    <property type="entry name" value="peptidoglycan editing factor PgeF"/>
    <property type="match status" value="1"/>
</dbReference>
<evidence type="ECO:0000256" key="6">
    <source>
        <dbReference type="ARBA" id="ARBA00022833"/>
    </source>
</evidence>
<dbReference type="GO" id="GO:0017061">
    <property type="term" value="F:S-methyl-5-thioadenosine phosphorylase activity"/>
    <property type="evidence" value="ECO:0007669"/>
    <property type="project" value="UniProtKB-EC"/>
</dbReference>
<keyword evidence="12" id="KW-1185">Reference proteome</keyword>